<evidence type="ECO:0008006" key="3">
    <source>
        <dbReference type="Google" id="ProtNLM"/>
    </source>
</evidence>
<proteinExistence type="predicted"/>
<feature type="compositionally biased region" description="Basic and acidic residues" evidence="1">
    <location>
        <begin position="1"/>
        <end position="15"/>
    </location>
</feature>
<feature type="region of interest" description="Disordered" evidence="1">
    <location>
        <begin position="1"/>
        <end position="40"/>
    </location>
</feature>
<evidence type="ECO:0000256" key="1">
    <source>
        <dbReference type="SAM" id="MobiDB-lite"/>
    </source>
</evidence>
<sequence>MKVEEFDQSRGHGDGGRFSGNMNQDWQREGPKPFASQPFRSGRISRILMNVGSSNLSRAASHPGATSTQGSSVWRLSRRWLQETNNTPEEEGMEASATHLRDRASSTRTMQKPETSAWTGKIRRMFQERMRVIFLDIDGVLHSVKSVTHFTESCMRELRRIIQMTGAKVVLSSNWRMNEGLLERASRKLQDYGIRIFDITPINYRLRSRAEEICAWLETHPKVSQYVVLDDMDISLGARPEMRARFVKTMGSEGLTTRLADDAIAKLRGSTIR</sequence>
<accession>A0A7S1TH69</accession>
<protein>
    <recommendedName>
        <fullName evidence="3">FCP1 homology domain-containing protein</fullName>
    </recommendedName>
</protein>
<organism evidence="2">
    <name type="scientific">Compsopogon caeruleus</name>
    <dbReference type="NCBI Taxonomy" id="31354"/>
    <lineage>
        <taxon>Eukaryota</taxon>
        <taxon>Rhodophyta</taxon>
        <taxon>Compsopogonophyceae</taxon>
        <taxon>Compsopogonales</taxon>
        <taxon>Compsopogonaceae</taxon>
        <taxon>Compsopogon</taxon>
    </lineage>
</organism>
<dbReference type="EMBL" id="HBGH01015551">
    <property type="protein sequence ID" value="CAD9236580.1"/>
    <property type="molecule type" value="Transcribed_RNA"/>
</dbReference>
<dbReference type="AlphaFoldDB" id="A0A7S1TH69"/>
<feature type="region of interest" description="Disordered" evidence="1">
    <location>
        <begin position="84"/>
        <end position="116"/>
    </location>
</feature>
<reference evidence="2" key="1">
    <citation type="submission" date="2021-01" db="EMBL/GenBank/DDBJ databases">
        <authorList>
            <person name="Corre E."/>
            <person name="Pelletier E."/>
            <person name="Niang G."/>
            <person name="Scheremetjew M."/>
            <person name="Finn R."/>
            <person name="Kale V."/>
            <person name="Holt S."/>
            <person name="Cochrane G."/>
            <person name="Meng A."/>
            <person name="Brown T."/>
            <person name="Cohen L."/>
        </authorList>
    </citation>
    <scope>NUCLEOTIDE SEQUENCE</scope>
    <source>
        <strain evidence="2">SAG 36.94</strain>
    </source>
</reference>
<gene>
    <name evidence="2" type="ORF">CCAE0312_LOCUS8676</name>
</gene>
<name>A0A7S1TH69_9RHOD</name>
<dbReference type="Pfam" id="PF18143">
    <property type="entry name" value="HAD_SAK_2"/>
    <property type="match status" value="1"/>
</dbReference>
<evidence type="ECO:0000313" key="2">
    <source>
        <dbReference type="EMBL" id="CAD9236580.1"/>
    </source>
</evidence>
<feature type="compositionally biased region" description="Polar residues" evidence="1">
    <location>
        <begin position="106"/>
        <end position="116"/>
    </location>
</feature>